<dbReference type="Pfam" id="PF21166">
    <property type="entry name" value="LSM12_LSM"/>
    <property type="match status" value="1"/>
</dbReference>
<protein>
    <recommendedName>
        <fullName evidence="2">AD domain-containing protein</fullName>
    </recommendedName>
</protein>
<evidence type="ECO:0000256" key="1">
    <source>
        <dbReference type="SAM" id="MobiDB-lite"/>
    </source>
</evidence>
<feature type="domain" description="AD" evidence="2">
    <location>
        <begin position="79"/>
        <end position="174"/>
    </location>
</feature>
<name>R7UVK0_CAPTE</name>
<accession>R7UVK0</accession>
<evidence type="ECO:0000313" key="5">
    <source>
        <dbReference type="Proteomes" id="UP000014760"/>
    </source>
</evidence>
<reference evidence="5" key="1">
    <citation type="submission" date="2012-12" db="EMBL/GenBank/DDBJ databases">
        <authorList>
            <person name="Hellsten U."/>
            <person name="Grimwood J."/>
            <person name="Chapman J.A."/>
            <person name="Shapiro H."/>
            <person name="Aerts A."/>
            <person name="Otillar R.P."/>
            <person name="Terry A.Y."/>
            <person name="Boore J.L."/>
            <person name="Simakov O."/>
            <person name="Marletaz F."/>
            <person name="Cho S.-J."/>
            <person name="Edsinger-Gonzales E."/>
            <person name="Havlak P."/>
            <person name="Kuo D.-H."/>
            <person name="Larsson T."/>
            <person name="Lv J."/>
            <person name="Arendt D."/>
            <person name="Savage R."/>
            <person name="Osoegawa K."/>
            <person name="de Jong P."/>
            <person name="Lindberg D.R."/>
            <person name="Seaver E.C."/>
            <person name="Weisblat D.A."/>
            <person name="Putnam N.H."/>
            <person name="Grigoriev I.V."/>
            <person name="Rokhsar D.S."/>
        </authorList>
    </citation>
    <scope>NUCLEOTIDE SEQUENCE</scope>
    <source>
        <strain evidence="5">I ESC-2004</strain>
    </source>
</reference>
<feature type="region of interest" description="Disordered" evidence="1">
    <location>
        <begin position="170"/>
        <end position="189"/>
    </location>
</feature>
<reference evidence="4" key="3">
    <citation type="submission" date="2015-06" db="UniProtKB">
        <authorList>
            <consortium name="EnsemblMetazoa"/>
        </authorList>
    </citation>
    <scope>IDENTIFICATION</scope>
</reference>
<dbReference type="EMBL" id="KB297594">
    <property type="protein sequence ID" value="ELU10334.1"/>
    <property type="molecule type" value="Genomic_DNA"/>
</dbReference>
<reference evidence="3 5" key="2">
    <citation type="journal article" date="2013" name="Nature">
        <title>Insights into bilaterian evolution from three spiralian genomes.</title>
        <authorList>
            <person name="Simakov O."/>
            <person name="Marletaz F."/>
            <person name="Cho S.J."/>
            <person name="Edsinger-Gonzales E."/>
            <person name="Havlak P."/>
            <person name="Hellsten U."/>
            <person name="Kuo D.H."/>
            <person name="Larsson T."/>
            <person name="Lv J."/>
            <person name="Arendt D."/>
            <person name="Savage R."/>
            <person name="Osoegawa K."/>
            <person name="de Jong P."/>
            <person name="Grimwood J."/>
            <person name="Chapman J.A."/>
            <person name="Shapiro H."/>
            <person name="Aerts A."/>
            <person name="Otillar R.P."/>
            <person name="Terry A.Y."/>
            <person name="Boore J.L."/>
            <person name="Grigoriev I.V."/>
            <person name="Lindberg D.R."/>
            <person name="Seaver E.C."/>
            <person name="Weisblat D.A."/>
            <person name="Putnam N.H."/>
            <person name="Rokhsar D.S."/>
        </authorList>
    </citation>
    <scope>NUCLEOTIDE SEQUENCE</scope>
    <source>
        <strain evidence="3 5">I ESC-2004</strain>
    </source>
</reference>
<dbReference type="EMBL" id="AMQN01006098">
    <property type="status" value="NOT_ANNOTATED_CDS"/>
    <property type="molecule type" value="Genomic_DNA"/>
</dbReference>
<organism evidence="3">
    <name type="scientific">Capitella teleta</name>
    <name type="common">Polychaete worm</name>
    <dbReference type="NCBI Taxonomy" id="283909"/>
    <lineage>
        <taxon>Eukaryota</taxon>
        <taxon>Metazoa</taxon>
        <taxon>Spiralia</taxon>
        <taxon>Lophotrochozoa</taxon>
        <taxon>Annelida</taxon>
        <taxon>Polychaeta</taxon>
        <taxon>Sedentaria</taxon>
        <taxon>Scolecida</taxon>
        <taxon>Capitellidae</taxon>
        <taxon>Capitella</taxon>
    </lineage>
</organism>
<dbReference type="SMART" id="SM00995">
    <property type="entry name" value="AD"/>
    <property type="match status" value="1"/>
</dbReference>
<dbReference type="FunCoup" id="R7UVK0">
    <property type="interactions" value="1800"/>
</dbReference>
<evidence type="ECO:0000259" key="2">
    <source>
        <dbReference type="PROSITE" id="PS52001"/>
    </source>
</evidence>
<dbReference type="Proteomes" id="UP000014760">
    <property type="component" value="Unassembled WGS sequence"/>
</dbReference>
<gene>
    <name evidence="3" type="ORF">CAPTEDRAFT_176694</name>
</gene>
<dbReference type="InterPro" id="IPR019181">
    <property type="entry name" value="LSM12_ABD"/>
</dbReference>
<proteinExistence type="predicted"/>
<dbReference type="OrthoDB" id="1057137at2759"/>
<dbReference type="InterPro" id="IPR039683">
    <property type="entry name" value="Lsm12-like"/>
</dbReference>
<dbReference type="InterPro" id="IPR048478">
    <property type="entry name" value="LSM12_LSM"/>
</dbReference>
<dbReference type="OMA" id="FEGELYC"/>
<dbReference type="Pfam" id="PF09793">
    <property type="entry name" value="AD"/>
    <property type="match status" value="1"/>
</dbReference>
<dbReference type="STRING" id="283909.R7UVK0"/>
<feature type="compositionally biased region" description="Low complexity" evidence="1">
    <location>
        <begin position="178"/>
        <end position="189"/>
    </location>
</feature>
<keyword evidence="5" id="KW-1185">Reference proteome</keyword>
<evidence type="ECO:0000313" key="4">
    <source>
        <dbReference type="EnsemblMetazoa" id="CapteP176694"/>
    </source>
</evidence>
<evidence type="ECO:0000313" key="3">
    <source>
        <dbReference type="EMBL" id="ELU10334.1"/>
    </source>
</evidence>
<sequence length="189" mass="20893">MADGDCFNIGMILTCTTCRGQKINGEVVAFDYDARLLILKSPSSSGKPSLNDIQLVNLKCVTDITEDKKAPEKEIPPLSNLNLNKLTTRLRQATDDKLRQVNYKGIGVTPQAQKLFLVITKTINEVKWDGQDIVILDTVTIKPPYEVGNCSGKEGDNTLTHVRKIVDKFYRDQESRESPASTSSTNSSS</sequence>
<dbReference type="PANTHER" id="PTHR13542">
    <property type="entry name" value="LSM12 HOMOLOG"/>
    <property type="match status" value="1"/>
</dbReference>
<dbReference type="HOGENOM" id="CLU_073383_2_0_1"/>
<dbReference type="InterPro" id="IPR047574">
    <property type="entry name" value="AD"/>
</dbReference>
<dbReference type="PROSITE" id="PS52001">
    <property type="entry name" value="AD"/>
    <property type="match status" value="1"/>
</dbReference>
<dbReference type="EnsemblMetazoa" id="CapteT176694">
    <property type="protein sequence ID" value="CapteP176694"/>
    <property type="gene ID" value="CapteG176694"/>
</dbReference>
<dbReference type="AlphaFoldDB" id="R7UVK0"/>